<name>A0ABV5PKB1_STRCM</name>
<sequence>MVAPLENIATLAIALAHVHGHTAWFLGAAATAFTPVLHWRALHAEDPHTFGAVSPSPQQYAEAEDAVRKLQSALARIASA</sequence>
<dbReference type="RefSeq" id="WP_380837663.1">
    <property type="nucleotide sequence ID" value="NZ_JBHMCR010000019.1"/>
</dbReference>
<comment type="caution">
    <text evidence="1">The sequence shown here is derived from an EMBL/GenBank/DDBJ whole genome shotgun (WGS) entry which is preliminary data.</text>
</comment>
<keyword evidence="2" id="KW-1185">Reference proteome</keyword>
<organism evidence="1 2">
    <name type="scientific">Streptomyces cremeus</name>
    <dbReference type="NCBI Taxonomy" id="66881"/>
    <lineage>
        <taxon>Bacteria</taxon>
        <taxon>Bacillati</taxon>
        <taxon>Actinomycetota</taxon>
        <taxon>Actinomycetes</taxon>
        <taxon>Kitasatosporales</taxon>
        <taxon>Streptomycetaceae</taxon>
        <taxon>Streptomyces</taxon>
    </lineage>
</organism>
<dbReference type="Proteomes" id="UP001589718">
    <property type="component" value="Unassembled WGS sequence"/>
</dbReference>
<dbReference type="EMBL" id="JBHMCR010000019">
    <property type="protein sequence ID" value="MFB9523639.1"/>
    <property type="molecule type" value="Genomic_DNA"/>
</dbReference>
<reference evidence="1 2" key="1">
    <citation type="submission" date="2024-09" db="EMBL/GenBank/DDBJ databases">
        <authorList>
            <person name="Sun Q."/>
            <person name="Mori K."/>
        </authorList>
    </citation>
    <scope>NUCLEOTIDE SEQUENCE [LARGE SCALE GENOMIC DNA]</scope>
    <source>
        <strain evidence="1 2">JCM 4362</strain>
    </source>
</reference>
<accession>A0ABV5PKB1</accession>
<protein>
    <submittedName>
        <fullName evidence="1">Uncharacterized protein</fullName>
    </submittedName>
</protein>
<proteinExistence type="predicted"/>
<evidence type="ECO:0000313" key="1">
    <source>
        <dbReference type="EMBL" id="MFB9523639.1"/>
    </source>
</evidence>
<evidence type="ECO:0000313" key="2">
    <source>
        <dbReference type="Proteomes" id="UP001589718"/>
    </source>
</evidence>
<gene>
    <name evidence="1" type="ORF">ACFFTU_27195</name>
</gene>